<gene>
    <name evidence="3" type="ORF">SAMN05443529_12548</name>
</gene>
<feature type="signal peptide" evidence="2">
    <location>
        <begin position="1"/>
        <end position="25"/>
    </location>
</feature>
<evidence type="ECO:0000313" key="4">
    <source>
        <dbReference type="Proteomes" id="UP000198656"/>
    </source>
</evidence>
<evidence type="ECO:0000256" key="1">
    <source>
        <dbReference type="SAM" id="MobiDB-lite"/>
    </source>
</evidence>
<feature type="region of interest" description="Disordered" evidence="1">
    <location>
        <begin position="27"/>
        <end position="57"/>
    </location>
</feature>
<evidence type="ECO:0000256" key="2">
    <source>
        <dbReference type="SAM" id="SignalP"/>
    </source>
</evidence>
<reference evidence="4" key="1">
    <citation type="submission" date="2016-10" db="EMBL/GenBank/DDBJ databases">
        <authorList>
            <person name="Varghese N."/>
            <person name="Submissions S."/>
        </authorList>
    </citation>
    <scope>NUCLEOTIDE SEQUENCE [LARGE SCALE GENOMIC DNA]</scope>
    <source>
        <strain evidence="4">DSM 8344</strain>
    </source>
</reference>
<keyword evidence="4" id="KW-1185">Reference proteome</keyword>
<name>A0A1G8HHB7_9FIRM</name>
<accession>A0A1G8HHB7</accession>
<dbReference type="EMBL" id="FNCP01000025">
    <property type="protein sequence ID" value="SDI06077.1"/>
    <property type="molecule type" value="Genomic_DNA"/>
</dbReference>
<dbReference type="Proteomes" id="UP000198656">
    <property type="component" value="Unassembled WGS sequence"/>
</dbReference>
<evidence type="ECO:0008006" key="5">
    <source>
        <dbReference type="Google" id="ProtNLM"/>
    </source>
</evidence>
<feature type="chain" id="PRO_5038850674" description="Sporulation lipoprotein YhcN/YlaJ (Spore_YhcN_YlaJ)" evidence="2">
    <location>
        <begin position="26"/>
        <end position="135"/>
    </location>
</feature>
<dbReference type="OrthoDB" id="2946936at2"/>
<proteinExistence type="predicted"/>
<dbReference type="STRING" id="1121419.SAMN05443529_12548"/>
<dbReference type="AlphaFoldDB" id="A0A1G8HHB7"/>
<feature type="compositionally biased region" description="Polar residues" evidence="1">
    <location>
        <begin position="27"/>
        <end position="41"/>
    </location>
</feature>
<dbReference type="PROSITE" id="PS51257">
    <property type="entry name" value="PROKAR_LIPOPROTEIN"/>
    <property type="match status" value="1"/>
</dbReference>
<protein>
    <recommendedName>
        <fullName evidence="5">Sporulation lipoprotein YhcN/YlaJ (Spore_YhcN_YlaJ)</fullName>
    </recommendedName>
</protein>
<sequence>MSKRKWLWITGVLTMFLLITGCSKSTPDTNVQQDQTSQGTESKGDNPPATTKLESDTDLTQQLEAEKGIDKVMIQVVEGEQPAVNVDITINNEQELSVDQVIEKYSQIIKDKYPNRPIDIIVIKEGKQLKQATIK</sequence>
<organism evidence="3 4">
    <name type="scientific">Desulfosporosinus hippei DSM 8344</name>
    <dbReference type="NCBI Taxonomy" id="1121419"/>
    <lineage>
        <taxon>Bacteria</taxon>
        <taxon>Bacillati</taxon>
        <taxon>Bacillota</taxon>
        <taxon>Clostridia</taxon>
        <taxon>Eubacteriales</taxon>
        <taxon>Desulfitobacteriaceae</taxon>
        <taxon>Desulfosporosinus</taxon>
    </lineage>
</organism>
<dbReference type="RefSeq" id="WP_092335064.1">
    <property type="nucleotide sequence ID" value="NZ_FNCP01000025.1"/>
</dbReference>
<evidence type="ECO:0000313" key="3">
    <source>
        <dbReference type="EMBL" id="SDI06077.1"/>
    </source>
</evidence>
<keyword evidence="2" id="KW-0732">Signal</keyword>